<feature type="domain" description="AAA+ ATPase" evidence="11">
    <location>
        <begin position="315"/>
        <end position="475"/>
    </location>
</feature>
<dbReference type="InterPro" id="IPR048617">
    <property type="entry name" value="MDN1_AAA_lid_4"/>
</dbReference>
<dbReference type="InterPro" id="IPR041190">
    <property type="entry name" value="Midasin_AAA_lid_5"/>
</dbReference>
<evidence type="ECO:0000256" key="9">
    <source>
        <dbReference type="ARBA" id="ARBA00077000"/>
    </source>
</evidence>
<feature type="domain" description="AAA+ ATPase" evidence="11">
    <location>
        <begin position="1416"/>
        <end position="1633"/>
    </location>
</feature>
<evidence type="ECO:0000313" key="13">
    <source>
        <dbReference type="Proteomes" id="UP001219525"/>
    </source>
</evidence>
<evidence type="ECO:0000256" key="6">
    <source>
        <dbReference type="ARBA" id="ARBA00022840"/>
    </source>
</evidence>
<dbReference type="Pfam" id="PF07728">
    <property type="entry name" value="AAA_5"/>
    <property type="match status" value="6"/>
</dbReference>
<dbReference type="PANTHER" id="PTHR48103:SF2">
    <property type="entry name" value="MIDASIN"/>
    <property type="match status" value="1"/>
</dbReference>
<feature type="compositionally biased region" description="Basic and acidic residues" evidence="10">
    <location>
        <begin position="792"/>
        <end position="804"/>
    </location>
</feature>
<keyword evidence="8" id="KW-0539">Nucleus</keyword>
<reference evidence="12" key="1">
    <citation type="submission" date="2023-03" db="EMBL/GenBank/DDBJ databases">
        <title>Massive genome expansion in bonnet fungi (Mycena s.s.) driven by repeated elements and novel gene families across ecological guilds.</title>
        <authorList>
            <consortium name="Lawrence Berkeley National Laboratory"/>
            <person name="Harder C.B."/>
            <person name="Miyauchi S."/>
            <person name="Viragh M."/>
            <person name="Kuo A."/>
            <person name="Thoen E."/>
            <person name="Andreopoulos B."/>
            <person name="Lu D."/>
            <person name="Skrede I."/>
            <person name="Drula E."/>
            <person name="Henrissat B."/>
            <person name="Morin E."/>
            <person name="Kohler A."/>
            <person name="Barry K."/>
            <person name="LaButti K."/>
            <person name="Morin E."/>
            <person name="Salamov A."/>
            <person name="Lipzen A."/>
            <person name="Mereny Z."/>
            <person name="Hegedus B."/>
            <person name="Baldrian P."/>
            <person name="Stursova M."/>
            <person name="Weitz H."/>
            <person name="Taylor A."/>
            <person name="Grigoriev I.V."/>
            <person name="Nagy L.G."/>
            <person name="Martin F."/>
            <person name="Kauserud H."/>
        </authorList>
    </citation>
    <scope>NUCLEOTIDE SEQUENCE</scope>
    <source>
        <strain evidence="12">9144</strain>
    </source>
</reference>
<dbReference type="InterPro" id="IPR027417">
    <property type="entry name" value="P-loop_NTPase"/>
</dbReference>
<evidence type="ECO:0000259" key="11">
    <source>
        <dbReference type="SMART" id="SM00382"/>
    </source>
</evidence>
<comment type="subcellular location">
    <subcellularLocation>
        <location evidence="1">Nucleus</location>
        <location evidence="1">Nucleolus</location>
    </subcellularLocation>
    <subcellularLocation>
        <location evidence="2">Nucleus</location>
        <location evidence="2">Nucleoplasm</location>
    </subcellularLocation>
</comment>
<protein>
    <recommendedName>
        <fullName evidence="4">Midasin</fullName>
    </recommendedName>
    <alternativeName>
        <fullName evidence="9">MIDAS-containing protein</fullName>
    </alternativeName>
</protein>
<keyword evidence="12" id="KW-0378">Hydrolase</keyword>
<dbReference type="GO" id="GO:0005524">
    <property type="term" value="F:ATP binding"/>
    <property type="evidence" value="ECO:0007669"/>
    <property type="project" value="UniProtKB-KW"/>
</dbReference>
<sequence>MVSHSVIHNPLAINLRGQTRALLESLPPDSPHVDALRTAAASQSSTQLVAVLSSLLSSPDLTLLIATIYQPILLDLCARWLDDPKNTEDQLVALCYLLEVHEEIYPVLHSMLLRPEFANGPIACVAAIESPLSIQVSRLHRLLLAYYRILQANRQLPRYLLWPLSPLSRLIWTPGMDNAVRLLAIRCYSLQSGMGEAERETLEHTVLGDVSGVEFPLEYGQNASGSRKEIDTLIMPALEVQRVQDMRREIIDIPQTFYDIAEGDEMELLVLSPRLVNLHGVLLLRAPSPSTMISPLVSTPTTDEALRALAIHVSLRLPTLLSSPPSSGKSLLLTHLAELLHPGIKNQIIYLHLADTSLDPRSLLGSYVSSPTQPGTFEWKEGVLVRSMRQGKWVVFDDIDRGSNEVLGVLKPLVESLGPGKWIGQRASLEVPSCGRVVAADGFAIFATRSVTPSRTGTLPPSFFFGAHKFHEIILSSPTPEELQTIIASRFFRLRGRAARALISMWESVRAFGSAASTRDIGLRELEKLCIRVQKLLPDSYSSDAMDIDVDMDAGDAPPASLRSIFPNPALREELYLEARDVFFGAGATTVSARAHLNGIAQVIAEHLGLEPERSAWVLNGRTPEFDVEKDVNGRTLAVRAGRTRLAARLGQAEIPRPDARPFALHRPATLLLSRIATAVSLGEPVLLTGETGTGKTSVVTHLAALLRRPLVSLNLSHQTESADLVGGFKPIDARIPGAGVQERFLELFGGTFSRRKNEKFEAEVRKAVAEGKWKRAVGLWKESARLARDRIQVKSKGESREDDGVNADTPRKKRKVDDGLKVSEASWAAFERDVTEFEVQHVQAKGKFAFGFVEGPLVRALRSGDWVLLDEINLASPETLECISTLLHSPTSSITLTEQGSLEPVPRHPEFRLFACMNPATDVGKKDLPPNIRARFTEIDVPPPDADLNTLLSIVTQYIGDKAVGDKAAIMNVAEFYTAVKELAEARQIADGANHRPHYSMRTLTRALTFAADIASAYSLRRALWEGCLMAFTMVLDSPSADVVTALAQKHLLAGVRNPRSMLMKEPAVPQGRSTDEFVKFGPFYLEKGPLPPDPMEDYILTPSVETKLIDLARIVLTRRFPVLIEGPTSSGKTSSVEYLAKRTGHRFVRINNHEHTDIQEYIGSYVSDSATGKLVFKDGLLVRALRNGDWIVLDELNLAPTDVLEALNRLLDDNRELVVPETQEVVRPHPHFMLFATQNPPGLYAGRKVLSRAFRNRFLEVHFEDVPQAELETILCQRCRIAPSYGKKIVNVFRELQNRRQSGRVFETKQGFATLRDLFRWAGRQAIGYQELAENGYMLLAERARRADDKVAVKDVIESVMGVKIDENAIYNLHNADVDFAGYLDCPIPASSSELIWTHGMQRLFILVSRALRFNEPVLLVGETGSGKTSVCQIFASACAKRLHTLNCHQNTETADLIGGLRPVRNRSAREAEVYRESVEVLQHLGLTPDSPSVQSMEHCLQIALRSSTLDTEQRSTLDSIRRKCLHVRSIFEWHDGPLVEAMRTGDVFLLDEISLADDSVLERLNSVLEPARTLVLAERGGDDSEHHTFQAVDSFKLMATMNPGGDYGKKELSPALRNRFTEIWVPPVDGRDDLELIVSQMWKADSLRTYTSKLLDFAEWLSAKAGNQSLMTLRDILAWVGFSNAVHPSGSDEGMSPVEIFHHAAHMTFLDGLASLPQLAAYSREAIRRLRDEALGSFQISIPRFGTQAYIVGGKSWCGQD</sequence>
<dbReference type="InterPro" id="IPR011704">
    <property type="entry name" value="ATPase_dyneun-rel_AAA"/>
</dbReference>
<dbReference type="InterPro" id="IPR025662">
    <property type="entry name" value="Sigma_54_int_dom_ATP-bd_1"/>
</dbReference>
<evidence type="ECO:0000256" key="1">
    <source>
        <dbReference type="ARBA" id="ARBA00004604"/>
    </source>
</evidence>
<dbReference type="InterPro" id="IPR003593">
    <property type="entry name" value="AAA+_ATPase"/>
</dbReference>
<evidence type="ECO:0000256" key="5">
    <source>
        <dbReference type="ARBA" id="ARBA00022741"/>
    </source>
</evidence>
<dbReference type="Pfam" id="PF17867">
    <property type="entry name" value="AAA_lid_7"/>
    <property type="match status" value="2"/>
</dbReference>
<dbReference type="FunFam" id="3.40.50.300:FF:000142">
    <property type="entry name" value="Midasin"/>
    <property type="match status" value="1"/>
</dbReference>
<dbReference type="SUPFAM" id="SSF52540">
    <property type="entry name" value="P-loop containing nucleoside triphosphate hydrolases"/>
    <property type="match status" value="4"/>
</dbReference>
<dbReference type="CDD" id="cd00009">
    <property type="entry name" value="AAA"/>
    <property type="match status" value="1"/>
</dbReference>
<organism evidence="12 13">
    <name type="scientific">Mycena pura</name>
    <dbReference type="NCBI Taxonomy" id="153505"/>
    <lineage>
        <taxon>Eukaryota</taxon>
        <taxon>Fungi</taxon>
        <taxon>Dikarya</taxon>
        <taxon>Basidiomycota</taxon>
        <taxon>Agaricomycotina</taxon>
        <taxon>Agaricomycetes</taxon>
        <taxon>Agaricomycetidae</taxon>
        <taxon>Agaricales</taxon>
        <taxon>Marasmiineae</taxon>
        <taxon>Mycenaceae</taxon>
        <taxon>Mycena</taxon>
    </lineage>
</organism>
<evidence type="ECO:0000256" key="7">
    <source>
        <dbReference type="ARBA" id="ARBA00023186"/>
    </source>
</evidence>
<evidence type="ECO:0000256" key="3">
    <source>
        <dbReference type="ARBA" id="ARBA00007188"/>
    </source>
</evidence>
<evidence type="ECO:0000256" key="2">
    <source>
        <dbReference type="ARBA" id="ARBA00004642"/>
    </source>
</evidence>
<dbReference type="EMBL" id="JARJCW010000090">
    <property type="protein sequence ID" value="KAJ7195538.1"/>
    <property type="molecule type" value="Genomic_DNA"/>
</dbReference>
<feature type="region of interest" description="Disordered" evidence="10">
    <location>
        <begin position="792"/>
        <end position="817"/>
    </location>
</feature>
<dbReference type="SMART" id="SM00382">
    <property type="entry name" value="AAA"/>
    <property type="match status" value="4"/>
</dbReference>
<comment type="similarity">
    <text evidence="3">Belongs to the midasin family.</text>
</comment>
<feature type="domain" description="AAA+ ATPase" evidence="11">
    <location>
        <begin position="1120"/>
        <end position="1266"/>
    </location>
</feature>
<evidence type="ECO:0000313" key="12">
    <source>
        <dbReference type="EMBL" id="KAJ7195538.1"/>
    </source>
</evidence>
<keyword evidence="13" id="KW-1185">Reference proteome</keyword>
<evidence type="ECO:0000256" key="10">
    <source>
        <dbReference type="SAM" id="MobiDB-lite"/>
    </source>
</evidence>
<dbReference type="GO" id="GO:0000027">
    <property type="term" value="P:ribosomal large subunit assembly"/>
    <property type="evidence" value="ECO:0007669"/>
    <property type="project" value="TreeGrafter"/>
</dbReference>
<keyword evidence="7" id="KW-0143">Chaperone</keyword>
<gene>
    <name evidence="12" type="ORF">GGX14DRAFT_475049</name>
</gene>
<dbReference type="GO" id="GO:0005654">
    <property type="term" value="C:nucleoplasm"/>
    <property type="evidence" value="ECO:0007669"/>
    <property type="project" value="UniProtKB-SubCell"/>
</dbReference>
<accession>A0AAD6Y263</accession>
<dbReference type="GO" id="GO:0030687">
    <property type="term" value="C:preribosome, large subunit precursor"/>
    <property type="evidence" value="ECO:0007669"/>
    <property type="project" value="TreeGrafter"/>
</dbReference>
<dbReference type="Gene3D" id="3.40.50.300">
    <property type="entry name" value="P-loop containing nucleotide triphosphate hydrolases"/>
    <property type="match status" value="4"/>
</dbReference>
<dbReference type="GO" id="GO:0016887">
    <property type="term" value="F:ATP hydrolysis activity"/>
    <property type="evidence" value="ECO:0007669"/>
    <property type="project" value="InterPro"/>
</dbReference>
<dbReference type="PANTHER" id="PTHR48103">
    <property type="entry name" value="MIDASIN-RELATED"/>
    <property type="match status" value="1"/>
</dbReference>
<dbReference type="GO" id="GO:0000055">
    <property type="term" value="P:ribosomal large subunit export from nucleus"/>
    <property type="evidence" value="ECO:0007669"/>
    <property type="project" value="TreeGrafter"/>
</dbReference>
<dbReference type="InterPro" id="IPR040848">
    <property type="entry name" value="AAA_lid_7"/>
</dbReference>
<dbReference type="Pfam" id="PF17865">
    <property type="entry name" value="AAA_lid_5"/>
    <property type="match status" value="1"/>
</dbReference>
<evidence type="ECO:0000256" key="4">
    <source>
        <dbReference type="ARBA" id="ARBA00017143"/>
    </source>
</evidence>
<evidence type="ECO:0000256" key="8">
    <source>
        <dbReference type="ARBA" id="ARBA00023242"/>
    </source>
</evidence>
<dbReference type="GO" id="GO:0005730">
    <property type="term" value="C:nucleolus"/>
    <property type="evidence" value="ECO:0007669"/>
    <property type="project" value="UniProtKB-SubCell"/>
</dbReference>
<name>A0AAD6Y263_9AGAR</name>
<feature type="domain" description="AAA+ ATPase" evidence="11">
    <location>
        <begin position="682"/>
        <end position="946"/>
    </location>
</feature>
<dbReference type="PROSITE" id="PS00675">
    <property type="entry name" value="SIGMA54_INTERACT_1"/>
    <property type="match status" value="2"/>
</dbReference>
<comment type="caution">
    <text evidence="12">The sequence shown here is derived from an EMBL/GenBank/DDBJ whole genome shotgun (WGS) entry which is preliminary data.</text>
</comment>
<dbReference type="Pfam" id="PF21108">
    <property type="entry name" value="MDN1_4th"/>
    <property type="match status" value="1"/>
</dbReference>
<keyword evidence="5" id="KW-0547">Nucleotide-binding</keyword>
<dbReference type="FunFam" id="3.40.50.300:FF:001368">
    <property type="entry name" value="Midasin"/>
    <property type="match status" value="1"/>
</dbReference>
<proteinExistence type="inferred from homology"/>
<keyword evidence="6" id="KW-0067">ATP-binding</keyword>
<dbReference type="Proteomes" id="UP001219525">
    <property type="component" value="Unassembled WGS sequence"/>
</dbReference>